<evidence type="ECO:0000313" key="3">
    <source>
        <dbReference type="Proteomes" id="UP000245383"/>
    </source>
</evidence>
<dbReference type="AlphaFoldDB" id="A0A2T9YT60"/>
<feature type="compositionally biased region" description="Basic and acidic residues" evidence="1">
    <location>
        <begin position="270"/>
        <end position="283"/>
    </location>
</feature>
<feature type="region of interest" description="Disordered" evidence="1">
    <location>
        <begin position="166"/>
        <end position="209"/>
    </location>
</feature>
<gene>
    <name evidence="2" type="ORF">BB561_001767</name>
</gene>
<reference evidence="2 3" key="1">
    <citation type="journal article" date="2018" name="MBio">
        <title>Comparative Genomics Reveals the Core Gene Toolbox for the Fungus-Insect Symbiosis.</title>
        <authorList>
            <person name="Wang Y."/>
            <person name="Stata M."/>
            <person name="Wang W."/>
            <person name="Stajich J.E."/>
            <person name="White M.M."/>
            <person name="Moncalvo J.M."/>
        </authorList>
    </citation>
    <scope>NUCLEOTIDE SEQUENCE [LARGE SCALE GENOMIC DNA]</scope>
    <source>
        <strain evidence="2 3">SWE-8-4</strain>
    </source>
</reference>
<feature type="region of interest" description="Disordered" evidence="1">
    <location>
        <begin position="381"/>
        <end position="473"/>
    </location>
</feature>
<feature type="compositionally biased region" description="Polar residues" evidence="1">
    <location>
        <begin position="247"/>
        <end position="258"/>
    </location>
</feature>
<comment type="caution">
    <text evidence="2">The sequence shown here is derived from an EMBL/GenBank/DDBJ whole genome shotgun (WGS) entry which is preliminary data.</text>
</comment>
<keyword evidence="3" id="KW-1185">Reference proteome</keyword>
<name>A0A2T9YT60_9FUNG</name>
<feature type="compositionally biased region" description="Basic and acidic residues" evidence="1">
    <location>
        <begin position="193"/>
        <end position="202"/>
    </location>
</feature>
<protein>
    <submittedName>
        <fullName evidence="2">Uncharacterized protein</fullName>
    </submittedName>
</protein>
<sequence length="473" mass="52034">MLTMPETQVDTSMTELRADESKTFCIEAKKSETFEEFNKLIESFSANAEEKDVPRSVSSLVQVKHKGVKIAEPCVKPSDPCLNGIITKHESAAKHAKKAKSIRSALSIKKSKKSSVSTNDAAKEAEKTIQSTGNDEENIIQVTGKDEENIIQFTSNDAENTIQFTANETENTIQSTANETDKTTQIATNEAEESSHSAEKTKRHDKTKRASLLYMIKLPKSIQTLSATMFSSKKSDTGLDSKKMETEQSNDQVSSQEISAQPSSAPEESPDTKSDTGDQKAEKSGSIVPDTFGSPDLNLNLDAFEPTKEPESSGNVSQPERIIPQKTKSTYNMRDKPKLAEKDNKRKSIAVFTNISSTFWDKQTTTLLSSFNSFYEKMFGPAAQKSSKSKKEKKKSSPNPELDSVPSPQPADQPPKITSDVPAEHTDQPAEIASEASVQHSDPARPETANSAPKEFRIEFHSFDLGLRPKNTL</sequence>
<feature type="compositionally biased region" description="Polar residues" evidence="1">
    <location>
        <begin position="166"/>
        <end position="188"/>
    </location>
</feature>
<feature type="compositionally biased region" description="Basic and acidic residues" evidence="1">
    <location>
        <begin position="233"/>
        <end position="246"/>
    </location>
</feature>
<dbReference type="Proteomes" id="UP000245383">
    <property type="component" value="Unassembled WGS sequence"/>
</dbReference>
<proteinExistence type="predicted"/>
<evidence type="ECO:0000313" key="2">
    <source>
        <dbReference type="EMBL" id="PVU95527.1"/>
    </source>
</evidence>
<feature type="compositionally biased region" description="Basic residues" evidence="1">
    <location>
        <begin position="387"/>
        <end position="396"/>
    </location>
</feature>
<evidence type="ECO:0000256" key="1">
    <source>
        <dbReference type="SAM" id="MobiDB-lite"/>
    </source>
</evidence>
<feature type="compositionally biased region" description="Basic and acidic residues" evidence="1">
    <location>
        <begin position="333"/>
        <end position="346"/>
    </location>
</feature>
<accession>A0A2T9YT60</accession>
<feature type="region of interest" description="Disordered" evidence="1">
    <location>
        <begin position="225"/>
        <end position="348"/>
    </location>
</feature>
<organism evidence="2 3">
    <name type="scientific">Smittium simulii</name>
    <dbReference type="NCBI Taxonomy" id="133385"/>
    <lineage>
        <taxon>Eukaryota</taxon>
        <taxon>Fungi</taxon>
        <taxon>Fungi incertae sedis</taxon>
        <taxon>Zoopagomycota</taxon>
        <taxon>Kickxellomycotina</taxon>
        <taxon>Harpellomycetes</taxon>
        <taxon>Harpellales</taxon>
        <taxon>Legeriomycetaceae</taxon>
        <taxon>Smittium</taxon>
    </lineage>
</organism>
<dbReference type="EMBL" id="MBFR01000054">
    <property type="protein sequence ID" value="PVU95527.1"/>
    <property type="molecule type" value="Genomic_DNA"/>
</dbReference>
<feature type="region of interest" description="Disordered" evidence="1">
    <location>
        <begin position="109"/>
        <end position="138"/>
    </location>
</feature>